<evidence type="ECO:0000313" key="2">
    <source>
        <dbReference type="Proteomes" id="UP000807342"/>
    </source>
</evidence>
<keyword evidence="2" id="KW-1185">Reference proteome</keyword>
<dbReference type="OrthoDB" id="3069695at2759"/>
<accession>A0A9P6C398</accession>
<evidence type="ECO:0000313" key="1">
    <source>
        <dbReference type="EMBL" id="KAF9450456.1"/>
    </source>
</evidence>
<dbReference type="EMBL" id="MU151104">
    <property type="protein sequence ID" value="KAF9450456.1"/>
    <property type="molecule type" value="Genomic_DNA"/>
</dbReference>
<name>A0A9P6C398_9AGAR</name>
<protein>
    <submittedName>
        <fullName evidence="1">Uncharacterized protein</fullName>
    </submittedName>
</protein>
<comment type="caution">
    <text evidence="1">The sequence shown here is derived from an EMBL/GenBank/DDBJ whole genome shotgun (WGS) entry which is preliminary data.</text>
</comment>
<organism evidence="1 2">
    <name type="scientific">Macrolepiota fuliginosa MF-IS2</name>
    <dbReference type="NCBI Taxonomy" id="1400762"/>
    <lineage>
        <taxon>Eukaryota</taxon>
        <taxon>Fungi</taxon>
        <taxon>Dikarya</taxon>
        <taxon>Basidiomycota</taxon>
        <taxon>Agaricomycotina</taxon>
        <taxon>Agaricomycetes</taxon>
        <taxon>Agaricomycetidae</taxon>
        <taxon>Agaricales</taxon>
        <taxon>Agaricineae</taxon>
        <taxon>Agaricaceae</taxon>
        <taxon>Macrolepiota</taxon>
    </lineage>
</organism>
<dbReference type="AlphaFoldDB" id="A0A9P6C398"/>
<reference evidence="1" key="1">
    <citation type="submission" date="2020-11" db="EMBL/GenBank/DDBJ databases">
        <authorList>
            <consortium name="DOE Joint Genome Institute"/>
            <person name="Ahrendt S."/>
            <person name="Riley R."/>
            <person name="Andreopoulos W."/>
            <person name="Labutti K."/>
            <person name="Pangilinan J."/>
            <person name="Ruiz-Duenas F.J."/>
            <person name="Barrasa J.M."/>
            <person name="Sanchez-Garcia M."/>
            <person name="Camarero S."/>
            <person name="Miyauchi S."/>
            <person name="Serrano A."/>
            <person name="Linde D."/>
            <person name="Babiker R."/>
            <person name="Drula E."/>
            <person name="Ayuso-Fernandez I."/>
            <person name="Pacheco R."/>
            <person name="Padilla G."/>
            <person name="Ferreira P."/>
            <person name="Barriuso J."/>
            <person name="Kellner H."/>
            <person name="Castanera R."/>
            <person name="Alfaro M."/>
            <person name="Ramirez L."/>
            <person name="Pisabarro A.G."/>
            <person name="Kuo A."/>
            <person name="Tritt A."/>
            <person name="Lipzen A."/>
            <person name="He G."/>
            <person name="Yan M."/>
            <person name="Ng V."/>
            <person name="Cullen D."/>
            <person name="Martin F."/>
            <person name="Rosso M.-N."/>
            <person name="Henrissat B."/>
            <person name="Hibbett D."/>
            <person name="Martinez A.T."/>
            <person name="Grigoriev I.V."/>
        </authorList>
    </citation>
    <scope>NUCLEOTIDE SEQUENCE</scope>
    <source>
        <strain evidence="1">MF-IS2</strain>
    </source>
</reference>
<proteinExistence type="predicted"/>
<dbReference type="Proteomes" id="UP000807342">
    <property type="component" value="Unassembled WGS sequence"/>
</dbReference>
<sequence length="366" mass="41570">MDGMELMRRLDANGNDMSKFCDSITLLGRQTIGQALGYDDSCKLSQDTAFVVEVSCRVAEGQESKNSAETHVPWKHFWGASGTLFKKIDLCGSPAWVLNLDDPSFEHIRRSFNLHHALIRQEYLMAMPAIGDWISEGRITSYVSDPENGDTELEGGDVDETTEHTLHVKSLERFQSSDELEEWMLDSLKLGLRSSNPQNIALGGHPGIGKTILLYLVFILRARHRLPTILLQREDQALVCYGEIPFKANLIDMYERQRLISQLPKHTWVLVDVDTTQRTSGPTSRTLDLRMPTLVSTPLHEVHLKWMSKFPNTRRYVLDVWSEEEILQGLELSTYKYKPLPGDMAMLCRTFPPAPQMLYSPTVMTG</sequence>
<gene>
    <name evidence="1" type="ORF">P691DRAFT_465195</name>
</gene>